<sequence length="353" mass="38621">MEVRSMDSRISLDPVAAGVCTLLTSYLRLSAGNRLLVRVTSKEGGESRIPPQLRQVALELGIALTVEVLADNAPFDGAELPAFDALLYAGINKSKHRNELKEALKDGLETPCYRLFDLSPEVFALCFNMQQSHMAELNLKIIEAARSAKIIKIRSRNGTDLSIRPDAQADWTSSYGWFDGTYPGVLPPGEVNSYSEAIDGTLVVDGAINTNFAFDADPCLHGPQVRLHIGNGRVTGIESSNATVMAICETLFSMENGNRIGEIGFGTNEGIGQLVDFRSHINERLAGFHIGVGSPIQKNPYITWTCPLHIDFILASASIWFDDRLVFSNQRWIRTALPADTHGVVPDLYADTV</sequence>
<evidence type="ECO:0000256" key="1">
    <source>
        <dbReference type="ARBA" id="ARBA00022723"/>
    </source>
</evidence>
<dbReference type="InterPro" id="IPR058799">
    <property type="entry name" value="CgnE_B"/>
</dbReference>
<dbReference type="GO" id="GO:0046872">
    <property type="term" value="F:metal ion binding"/>
    <property type="evidence" value="ECO:0007669"/>
    <property type="project" value="UniProtKB-KW"/>
</dbReference>
<dbReference type="PANTHER" id="PTHR34448">
    <property type="entry name" value="AMINOPEPTIDASE"/>
    <property type="match status" value="1"/>
</dbReference>
<proteinExistence type="predicted"/>
<dbReference type="Pfam" id="PF26231">
    <property type="entry name" value="CgnE_B"/>
    <property type="match status" value="1"/>
</dbReference>
<dbReference type="AlphaFoldDB" id="A0A2N7VD79"/>
<accession>A0A2N7VD79</accession>
<evidence type="ECO:0000313" key="4">
    <source>
        <dbReference type="Proteomes" id="UP000235616"/>
    </source>
</evidence>
<dbReference type="EMBL" id="PNYA01000035">
    <property type="protein sequence ID" value="PMS15118.1"/>
    <property type="molecule type" value="Genomic_DNA"/>
</dbReference>
<reference evidence="3 4" key="1">
    <citation type="submission" date="2018-01" db="EMBL/GenBank/DDBJ databases">
        <title>Whole genome analyses suggest that Burkholderia sensu lato contains two further novel genera in the rhizoxinica-symbiotica group Mycetohabitans gen. nov., and Trinickia gen. nov.: implications for the evolution of diazotrophy and nodulation in the Burkholderiaceae.</title>
        <authorList>
            <person name="Estrada-de los Santos P."/>
            <person name="Palmer M."/>
            <person name="Chavez-Ramirez B."/>
            <person name="Beukes C."/>
            <person name="Steenkamp E.T."/>
            <person name="Hirsch A.M."/>
            <person name="Manyaka P."/>
            <person name="Maluk M."/>
            <person name="Lafos M."/>
            <person name="Crook M."/>
            <person name="Gross E."/>
            <person name="Simon M.F."/>
            <person name="Bueno dos Reis Junior F."/>
            <person name="Poole P.S."/>
            <person name="Venter S.N."/>
            <person name="James E.K."/>
        </authorList>
    </citation>
    <scope>NUCLEOTIDE SEQUENCE [LARGE SCALE GENOMIC DNA]</scope>
    <source>
        <strain evidence="3 4">GIMN1.004</strain>
    </source>
</reference>
<dbReference type="InterPro" id="IPR052170">
    <property type="entry name" value="M29_Exopeptidase"/>
</dbReference>
<dbReference type="Proteomes" id="UP000235616">
    <property type="component" value="Unassembled WGS sequence"/>
</dbReference>
<keyword evidence="1" id="KW-0479">Metal-binding</keyword>
<comment type="caution">
    <text evidence="3">The sequence shown here is derived from an EMBL/GenBank/DDBJ whole genome shotgun (WGS) entry which is preliminary data.</text>
</comment>
<name>A0A2N7VD79_9BURK</name>
<evidence type="ECO:0000313" key="3">
    <source>
        <dbReference type="EMBL" id="PMS15118.1"/>
    </source>
</evidence>
<dbReference type="PANTHER" id="PTHR34448:SF1">
    <property type="entry name" value="BLL6088 PROTEIN"/>
    <property type="match status" value="1"/>
</dbReference>
<evidence type="ECO:0000259" key="2">
    <source>
        <dbReference type="Pfam" id="PF26231"/>
    </source>
</evidence>
<protein>
    <recommendedName>
        <fullName evidence="2">Crocagin biosynthetic protein CgnE/B domain-containing protein</fullName>
    </recommendedName>
</protein>
<feature type="domain" description="Crocagin biosynthetic protein CgnE/B" evidence="2">
    <location>
        <begin position="226"/>
        <end position="319"/>
    </location>
</feature>
<gene>
    <name evidence="3" type="ORF">C0Z18_28560</name>
</gene>
<organism evidence="3 4">
    <name type="scientific">Trinickia dabaoshanensis</name>
    <dbReference type="NCBI Taxonomy" id="564714"/>
    <lineage>
        <taxon>Bacteria</taxon>
        <taxon>Pseudomonadati</taxon>
        <taxon>Pseudomonadota</taxon>
        <taxon>Betaproteobacteria</taxon>
        <taxon>Burkholderiales</taxon>
        <taxon>Burkholderiaceae</taxon>
        <taxon>Trinickia</taxon>
    </lineage>
</organism>
<dbReference type="SUPFAM" id="SSF144052">
    <property type="entry name" value="Thermophilic metalloprotease-like"/>
    <property type="match status" value="1"/>
</dbReference>
<keyword evidence="4" id="KW-1185">Reference proteome</keyword>